<evidence type="ECO:0000259" key="8">
    <source>
        <dbReference type="Pfam" id="PF00394"/>
    </source>
</evidence>
<dbReference type="GO" id="GO:0042440">
    <property type="term" value="P:pigment metabolic process"/>
    <property type="evidence" value="ECO:0007669"/>
    <property type="project" value="UniProtKB-ARBA"/>
</dbReference>
<dbReference type="InterPro" id="IPR033138">
    <property type="entry name" value="Cu_oxidase_CS"/>
</dbReference>
<dbReference type="PROSITE" id="PS00080">
    <property type="entry name" value="MULTICOPPER_OXIDASE2"/>
    <property type="match status" value="1"/>
</dbReference>
<evidence type="ECO:0000313" key="12">
    <source>
        <dbReference type="Proteomes" id="UP001220324"/>
    </source>
</evidence>
<protein>
    <recommendedName>
        <fullName evidence="13">Multicopper oxidase</fullName>
    </recommendedName>
</protein>
<dbReference type="PANTHER" id="PTHR11709:SF488">
    <property type="entry name" value="LACCASE-RELATED"/>
    <property type="match status" value="1"/>
</dbReference>
<dbReference type="EMBL" id="JAQIZZ010000001">
    <property type="protein sequence ID" value="KAJ5556164.1"/>
    <property type="molecule type" value="Genomic_DNA"/>
</dbReference>
<dbReference type="FunFam" id="2.60.40.420:FF:000036">
    <property type="entry name" value="L-ascorbate oxidase"/>
    <property type="match status" value="1"/>
</dbReference>
<keyword evidence="5" id="KW-0186">Copper</keyword>
<comment type="similarity">
    <text evidence="1">Belongs to the multicopper oxidase family.</text>
</comment>
<evidence type="ECO:0000256" key="5">
    <source>
        <dbReference type="ARBA" id="ARBA00023008"/>
    </source>
</evidence>
<evidence type="ECO:0000256" key="6">
    <source>
        <dbReference type="ARBA" id="ARBA00023180"/>
    </source>
</evidence>
<keyword evidence="6" id="KW-0325">Glycoprotein</keyword>
<dbReference type="Gene3D" id="2.60.40.420">
    <property type="entry name" value="Cupredoxins - blue copper proteins"/>
    <property type="match status" value="3"/>
</dbReference>
<feature type="domain" description="Plastocyanin-like" evidence="9">
    <location>
        <begin position="461"/>
        <end position="587"/>
    </location>
</feature>
<dbReference type="CDD" id="cd13898">
    <property type="entry name" value="CuRO_3_Abr2_like"/>
    <property type="match status" value="1"/>
</dbReference>
<evidence type="ECO:0008006" key="13">
    <source>
        <dbReference type="Google" id="ProtNLM"/>
    </source>
</evidence>
<organism evidence="11 12">
    <name type="scientific">Penicillium frequentans</name>
    <dbReference type="NCBI Taxonomy" id="3151616"/>
    <lineage>
        <taxon>Eukaryota</taxon>
        <taxon>Fungi</taxon>
        <taxon>Dikarya</taxon>
        <taxon>Ascomycota</taxon>
        <taxon>Pezizomycotina</taxon>
        <taxon>Eurotiomycetes</taxon>
        <taxon>Eurotiomycetidae</taxon>
        <taxon>Eurotiales</taxon>
        <taxon>Aspergillaceae</taxon>
        <taxon>Penicillium</taxon>
    </lineage>
</organism>
<evidence type="ECO:0000256" key="4">
    <source>
        <dbReference type="ARBA" id="ARBA00023002"/>
    </source>
</evidence>
<dbReference type="InterPro" id="IPR001117">
    <property type="entry name" value="Cu-oxidase_2nd"/>
</dbReference>
<dbReference type="InterPro" id="IPR011707">
    <property type="entry name" value="Cu-oxidase-like_N"/>
</dbReference>
<dbReference type="InterPro" id="IPR002355">
    <property type="entry name" value="Cu_oxidase_Cu_BS"/>
</dbReference>
<feature type="chain" id="PRO_5042237008" description="Multicopper oxidase" evidence="7">
    <location>
        <begin position="20"/>
        <end position="610"/>
    </location>
</feature>
<dbReference type="GO" id="GO:0052716">
    <property type="term" value="F:hydroquinone:oxygen oxidoreductase activity"/>
    <property type="evidence" value="ECO:0007669"/>
    <property type="project" value="UniProtKB-ARBA"/>
</dbReference>
<dbReference type="PROSITE" id="PS00079">
    <property type="entry name" value="MULTICOPPER_OXIDASE1"/>
    <property type="match status" value="2"/>
</dbReference>
<keyword evidence="2" id="KW-0479">Metal-binding</keyword>
<dbReference type="Pfam" id="PF00394">
    <property type="entry name" value="Cu-oxidase"/>
    <property type="match status" value="1"/>
</dbReference>
<feature type="signal peptide" evidence="7">
    <location>
        <begin position="1"/>
        <end position="19"/>
    </location>
</feature>
<keyword evidence="12" id="KW-1185">Reference proteome</keyword>
<dbReference type="Pfam" id="PF07732">
    <property type="entry name" value="Cu-oxidase_3"/>
    <property type="match status" value="1"/>
</dbReference>
<dbReference type="GO" id="GO:0005507">
    <property type="term" value="F:copper ion binding"/>
    <property type="evidence" value="ECO:0007669"/>
    <property type="project" value="InterPro"/>
</dbReference>
<evidence type="ECO:0000256" key="1">
    <source>
        <dbReference type="ARBA" id="ARBA00010609"/>
    </source>
</evidence>
<gene>
    <name evidence="11" type="ORF">N7494_000079</name>
</gene>
<dbReference type="InterPro" id="IPR011706">
    <property type="entry name" value="Cu-oxidase_C"/>
</dbReference>
<sequence>MKLAVLMSLMGLGTSLTIGANVKSPIAAGRLSPTKQFELNLTWESGAPDGVAREQFLVNGQFPGPPLIMDEGDNIEVTVNNFTPFNTTVHYHGIEQTGTPWSDGVPGVSQRQIFPGKQFVSKFTVQQHGAYWYHSHTSGQIMDGLYGPIYIRPRSIPGSLANVITNDTFEQTRIYNAIRSPRLLMLSDWFHMTSEELRKVAISADIDTLCADSILINGKGRVNCRNPKVLTDMVPASVKSVLQGMEYTVKGCLPLANTYAQTTFAHNFSAVPPSMFYECNATKSAEEVIEVDPSTGWASLAFIGSASISAPIVSINNHSLWVYEVDGSYVNPVKVDALTINNGGRYSCLVQLDKIPGTYPITAANSGFNQKIAGFGTLSYKHGRSVLTEPSINYGGIATNSAVVSLDESAIEMFTPSQPSQQPDETYILTIGRIKKAWEWSLNGNHSFGLAMEADRPFLWDPQSAAKSPLTIATMNDTWVDVIFSLSGNVSTLQPGHPLHKHSNRVYVLGTGSGIFNWTSVADAVKAIPENFNLINPPMRDTFTTLPAYKGESWMAIRYHVQNPGAFLLHCHIDPHLTGGMGLAMLDGVDSWPQIPAQYGPHGHWRSIVP</sequence>
<evidence type="ECO:0000259" key="10">
    <source>
        <dbReference type="Pfam" id="PF07732"/>
    </source>
</evidence>
<dbReference type="Pfam" id="PF07731">
    <property type="entry name" value="Cu-oxidase_2"/>
    <property type="match status" value="1"/>
</dbReference>
<evidence type="ECO:0000256" key="7">
    <source>
        <dbReference type="SAM" id="SignalP"/>
    </source>
</evidence>
<feature type="domain" description="Plastocyanin-like" evidence="8">
    <location>
        <begin position="183"/>
        <end position="380"/>
    </location>
</feature>
<dbReference type="InterPro" id="IPR045087">
    <property type="entry name" value="Cu-oxidase_fam"/>
</dbReference>
<dbReference type="InterPro" id="IPR008972">
    <property type="entry name" value="Cupredoxin"/>
</dbReference>
<dbReference type="CDD" id="cd13850">
    <property type="entry name" value="CuRO_1_Abr2_like"/>
    <property type="match status" value="1"/>
</dbReference>
<evidence type="ECO:0000256" key="2">
    <source>
        <dbReference type="ARBA" id="ARBA00022723"/>
    </source>
</evidence>
<evidence type="ECO:0000313" key="11">
    <source>
        <dbReference type="EMBL" id="KAJ5556164.1"/>
    </source>
</evidence>
<name>A0AAD6D541_9EURO</name>
<evidence type="ECO:0000256" key="3">
    <source>
        <dbReference type="ARBA" id="ARBA00022729"/>
    </source>
</evidence>
<dbReference type="CDD" id="cd13876">
    <property type="entry name" value="CuRO_2_Abr2_like"/>
    <property type="match status" value="1"/>
</dbReference>
<proteinExistence type="inferred from homology"/>
<reference evidence="11 12" key="1">
    <citation type="journal article" date="2023" name="IMA Fungus">
        <title>Comparative genomic study of the Penicillium genus elucidates a diverse pangenome and 15 lateral gene transfer events.</title>
        <authorList>
            <person name="Petersen C."/>
            <person name="Sorensen T."/>
            <person name="Nielsen M.R."/>
            <person name="Sondergaard T.E."/>
            <person name="Sorensen J.L."/>
            <person name="Fitzpatrick D.A."/>
            <person name="Frisvad J.C."/>
            <person name="Nielsen K.L."/>
        </authorList>
    </citation>
    <scope>NUCLEOTIDE SEQUENCE [LARGE SCALE GENOMIC DNA]</scope>
    <source>
        <strain evidence="11 12">IBT 35679</strain>
    </source>
</reference>
<keyword evidence="3 7" id="KW-0732">Signal</keyword>
<evidence type="ECO:0000259" key="9">
    <source>
        <dbReference type="Pfam" id="PF07731"/>
    </source>
</evidence>
<dbReference type="AlphaFoldDB" id="A0AAD6D541"/>
<dbReference type="SUPFAM" id="SSF49503">
    <property type="entry name" value="Cupredoxins"/>
    <property type="match status" value="3"/>
</dbReference>
<keyword evidence="4" id="KW-0560">Oxidoreductase</keyword>
<feature type="domain" description="Plastocyanin-like" evidence="10">
    <location>
        <begin position="42"/>
        <end position="154"/>
    </location>
</feature>
<dbReference type="PANTHER" id="PTHR11709">
    <property type="entry name" value="MULTI-COPPER OXIDASE"/>
    <property type="match status" value="1"/>
</dbReference>
<accession>A0AAD6D541</accession>
<comment type="caution">
    <text evidence="11">The sequence shown here is derived from an EMBL/GenBank/DDBJ whole genome shotgun (WGS) entry which is preliminary data.</text>
</comment>
<dbReference type="Proteomes" id="UP001220324">
    <property type="component" value="Unassembled WGS sequence"/>
</dbReference>